<comment type="caution">
    <text evidence="1">The sequence shown here is derived from an EMBL/GenBank/DDBJ whole genome shotgun (WGS) entry which is preliminary data.</text>
</comment>
<keyword evidence="2" id="KW-1185">Reference proteome</keyword>
<dbReference type="RefSeq" id="WP_018578272.1">
    <property type="nucleotide sequence ID" value="NZ_KB892427.1"/>
</dbReference>
<dbReference type="OrthoDB" id="5652474at2"/>
<accession>A0A0W0YWS8</accession>
<name>A0A0W0YWS8_9GAMM</name>
<gene>
    <name evidence="1" type="ORF">Lsha_1245</name>
</gene>
<dbReference type="EMBL" id="LNYW01000037">
    <property type="protein sequence ID" value="KTD61338.1"/>
    <property type="molecule type" value="Genomic_DNA"/>
</dbReference>
<dbReference type="STRING" id="1122169.Lsha_1245"/>
<evidence type="ECO:0000313" key="1">
    <source>
        <dbReference type="EMBL" id="KTD61338.1"/>
    </source>
</evidence>
<sequence length="140" mass="16387">MNSIFISGFIVGGLTTAVGRYCWQKLIDNRRADEDAVNNKKRDMEMLFNDHPEFMNLFKNKINDPESRNIREFFVVERNAILNSSIPRFRFELTPDILLVLNKLESMGYIQKLENNCLHYKISDECIVEIKSLTEHLGSR</sequence>
<evidence type="ECO:0000313" key="2">
    <source>
        <dbReference type="Proteomes" id="UP000054600"/>
    </source>
</evidence>
<dbReference type="Proteomes" id="UP000054600">
    <property type="component" value="Unassembled WGS sequence"/>
</dbReference>
<proteinExistence type="predicted"/>
<organism evidence="1 2">
    <name type="scientific">Legionella shakespearei DSM 23087</name>
    <dbReference type="NCBI Taxonomy" id="1122169"/>
    <lineage>
        <taxon>Bacteria</taxon>
        <taxon>Pseudomonadati</taxon>
        <taxon>Pseudomonadota</taxon>
        <taxon>Gammaproteobacteria</taxon>
        <taxon>Legionellales</taxon>
        <taxon>Legionellaceae</taxon>
        <taxon>Legionella</taxon>
    </lineage>
</organism>
<protein>
    <submittedName>
        <fullName evidence="1">Uncharacterized protein</fullName>
    </submittedName>
</protein>
<dbReference type="PATRIC" id="fig|1122169.6.peg.1438"/>
<reference evidence="1 2" key="1">
    <citation type="submission" date="2015-11" db="EMBL/GenBank/DDBJ databases">
        <title>Genomic analysis of 38 Legionella species identifies large and diverse effector repertoires.</title>
        <authorList>
            <person name="Burstein D."/>
            <person name="Amaro F."/>
            <person name="Zusman T."/>
            <person name="Lifshitz Z."/>
            <person name="Cohen O."/>
            <person name="Gilbert J.A."/>
            <person name="Pupko T."/>
            <person name="Shuman H.A."/>
            <person name="Segal G."/>
        </authorList>
    </citation>
    <scope>NUCLEOTIDE SEQUENCE [LARGE SCALE GENOMIC DNA]</scope>
    <source>
        <strain evidence="1 2">ATCC 49655</strain>
    </source>
</reference>
<dbReference type="AlphaFoldDB" id="A0A0W0YWS8"/>
<dbReference type="eggNOG" id="ENOG5034A2B">
    <property type="taxonomic scope" value="Bacteria"/>
</dbReference>